<dbReference type="InterPro" id="IPR013786">
    <property type="entry name" value="AcylCoA_DH/ox_N"/>
</dbReference>
<name>A0A150RFQ4_SORCE</name>
<dbReference type="PIRSF" id="PIRSF016578">
    <property type="entry name" value="HsaA"/>
    <property type="match status" value="1"/>
</dbReference>
<evidence type="ECO:0000259" key="6">
    <source>
        <dbReference type="Pfam" id="PF00441"/>
    </source>
</evidence>
<dbReference type="Proteomes" id="UP000075635">
    <property type="component" value="Unassembled WGS sequence"/>
</dbReference>
<evidence type="ECO:0000259" key="7">
    <source>
        <dbReference type="Pfam" id="PF02770"/>
    </source>
</evidence>
<sequence length="385" mass="41795">MAEMFREHVQTFIDEQVVGREQELDAPDEIPHAIYDAFRAKNLANWWIPRAYGGHGLSLEESVDVVIDLAYADAGLAFAFFLPILSSTPIQLYGTESQRRTYLTEMARSGTFGATMASERVAGSELIRLGTVAEKVDGGFRLNGEKFFSTNAALADYFIVYGAMSGDSARFAAFVVPGNSEGVEILRRWPTVGVRAAGTYEIALRGCSADPPLPGNGLRILEVGLNASRTLMAASAVGIGRRIRDVCLDYARGKEVKGKQLLENDVFGAKIGQMQAELETMASLCRVAARDFDEVMRRPDAPEAFLHIGSLKSVLVAKMMCGQLGGRIAGVGAEALGGLGYTEESVLGKLVRDMRYVAIVEAGEDVLRDLLYVRHTLPAFLGGRR</sequence>
<feature type="domain" description="Acyl-CoA dehydrogenase/oxidase N-terminal" evidence="8">
    <location>
        <begin position="3"/>
        <end position="108"/>
    </location>
</feature>
<dbReference type="PANTHER" id="PTHR43884">
    <property type="entry name" value="ACYL-COA DEHYDROGENASE"/>
    <property type="match status" value="1"/>
</dbReference>
<dbReference type="SUPFAM" id="SSF56645">
    <property type="entry name" value="Acyl-CoA dehydrogenase NM domain-like"/>
    <property type="match status" value="1"/>
</dbReference>
<comment type="cofactor">
    <cofactor evidence="1 5">
        <name>FAD</name>
        <dbReference type="ChEBI" id="CHEBI:57692"/>
    </cofactor>
</comment>
<dbReference type="InterPro" id="IPR009100">
    <property type="entry name" value="AcylCoA_DH/oxidase_NM_dom_sf"/>
</dbReference>
<dbReference type="GO" id="GO:0050660">
    <property type="term" value="F:flavin adenine dinucleotide binding"/>
    <property type="evidence" value="ECO:0007669"/>
    <property type="project" value="InterPro"/>
</dbReference>
<keyword evidence="4 5" id="KW-0274">FAD</keyword>
<dbReference type="Gene3D" id="2.40.110.10">
    <property type="entry name" value="Butyryl-CoA Dehydrogenase, subunit A, domain 2"/>
    <property type="match status" value="1"/>
</dbReference>
<evidence type="ECO:0000256" key="2">
    <source>
        <dbReference type="ARBA" id="ARBA00009347"/>
    </source>
</evidence>
<evidence type="ECO:0000256" key="5">
    <source>
        <dbReference type="RuleBase" id="RU362125"/>
    </source>
</evidence>
<dbReference type="PROSITE" id="PS00073">
    <property type="entry name" value="ACYL_COA_DH_2"/>
    <property type="match status" value="1"/>
</dbReference>
<dbReference type="Pfam" id="PF02770">
    <property type="entry name" value="Acyl-CoA_dh_M"/>
    <property type="match status" value="1"/>
</dbReference>
<organism evidence="9 10">
    <name type="scientific">Sorangium cellulosum</name>
    <name type="common">Polyangium cellulosum</name>
    <dbReference type="NCBI Taxonomy" id="56"/>
    <lineage>
        <taxon>Bacteria</taxon>
        <taxon>Pseudomonadati</taxon>
        <taxon>Myxococcota</taxon>
        <taxon>Polyangia</taxon>
        <taxon>Polyangiales</taxon>
        <taxon>Polyangiaceae</taxon>
        <taxon>Sorangium</taxon>
    </lineage>
</organism>
<dbReference type="InterPro" id="IPR046373">
    <property type="entry name" value="Acyl-CoA_Oxase/DH_mid-dom_sf"/>
</dbReference>
<dbReference type="InterPro" id="IPR037069">
    <property type="entry name" value="AcylCoA_DH/ox_N_sf"/>
</dbReference>
<dbReference type="Pfam" id="PF02771">
    <property type="entry name" value="Acyl-CoA_dh_N"/>
    <property type="match status" value="1"/>
</dbReference>
<evidence type="ECO:0000256" key="4">
    <source>
        <dbReference type="ARBA" id="ARBA00022827"/>
    </source>
</evidence>
<evidence type="ECO:0000259" key="8">
    <source>
        <dbReference type="Pfam" id="PF02771"/>
    </source>
</evidence>
<dbReference type="CDD" id="cd00567">
    <property type="entry name" value="ACAD"/>
    <property type="match status" value="1"/>
</dbReference>
<dbReference type="Gene3D" id="1.20.140.10">
    <property type="entry name" value="Butyryl-CoA Dehydrogenase, subunit A, domain 3"/>
    <property type="match status" value="1"/>
</dbReference>
<evidence type="ECO:0000256" key="1">
    <source>
        <dbReference type="ARBA" id="ARBA00001974"/>
    </source>
</evidence>
<dbReference type="InterPro" id="IPR006089">
    <property type="entry name" value="Acyl-CoA_DH_CS"/>
</dbReference>
<dbReference type="InterPro" id="IPR036250">
    <property type="entry name" value="AcylCo_DH-like_C"/>
</dbReference>
<proteinExistence type="inferred from homology"/>
<gene>
    <name evidence="9" type="ORF">BE17_36395</name>
</gene>
<feature type="domain" description="Acyl-CoA oxidase/dehydrogenase middle" evidence="7">
    <location>
        <begin position="114"/>
        <end position="205"/>
    </location>
</feature>
<dbReference type="InterPro" id="IPR009075">
    <property type="entry name" value="AcylCo_DH/oxidase_C"/>
</dbReference>
<keyword evidence="3 5" id="KW-0285">Flavoprotein</keyword>
<evidence type="ECO:0000313" key="10">
    <source>
        <dbReference type="Proteomes" id="UP000075635"/>
    </source>
</evidence>
<comment type="caution">
    <text evidence="9">The sequence shown here is derived from an EMBL/GenBank/DDBJ whole genome shotgun (WGS) entry which is preliminary data.</text>
</comment>
<dbReference type="EMBL" id="JEMB01002769">
    <property type="protein sequence ID" value="KYF78568.1"/>
    <property type="molecule type" value="Genomic_DNA"/>
</dbReference>
<protein>
    <submittedName>
        <fullName evidence="9">Acyl-CoA dehydrogenase</fullName>
    </submittedName>
</protein>
<feature type="domain" description="Acyl-CoA dehydrogenase/oxidase C-terminal" evidence="6">
    <location>
        <begin position="215"/>
        <end position="370"/>
    </location>
</feature>
<dbReference type="Pfam" id="PF00441">
    <property type="entry name" value="Acyl-CoA_dh_1"/>
    <property type="match status" value="1"/>
</dbReference>
<dbReference type="PANTHER" id="PTHR43884:SF12">
    <property type="entry name" value="ISOVALERYL-COA DEHYDROGENASE, MITOCHONDRIAL-RELATED"/>
    <property type="match status" value="1"/>
</dbReference>
<dbReference type="SUPFAM" id="SSF47203">
    <property type="entry name" value="Acyl-CoA dehydrogenase C-terminal domain-like"/>
    <property type="match status" value="1"/>
</dbReference>
<evidence type="ECO:0000313" key="9">
    <source>
        <dbReference type="EMBL" id="KYF78568.1"/>
    </source>
</evidence>
<comment type="similarity">
    <text evidence="2 5">Belongs to the acyl-CoA dehydrogenase family.</text>
</comment>
<dbReference type="InterPro" id="IPR006091">
    <property type="entry name" value="Acyl-CoA_Oxase/DH_mid-dom"/>
</dbReference>
<accession>A0A150RFQ4</accession>
<keyword evidence="5" id="KW-0560">Oxidoreductase</keyword>
<evidence type="ECO:0000256" key="3">
    <source>
        <dbReference type="ARBA" id="ARBA00022630"/>
    </source>
</evidence>
<dbReference type="AlphaFoldDB" id="A0A150RFQ4"/>
<reference evidence="9 10" key="1">
    <citation type="submission" date="2014-02" db="EMBL/GenBank/DDBJ databases">
        <title>The small core and large imbalanced accessory genome model reveals a collaborative survival strategy of Sorangium cellulosum strains in nature.</title>
        <authorList>
            <person name="Han K."/>
            <person name="Peng R."/>
            <person name="Blom J."/>
            <person name="Li Y.-Z."/>
        </authorList>
    </citation>
    <scope>NUCLEOTIDE SEQUENCE [LARGE SCALE GENOMIC DNA]</scope>
    <source>
        <strain evidence="9 10">So0011-07</strain>
    </source>
</reference>
<dbReference type="Gene3D" id="1.10.540.10">
    <property type="entry name" value="Acyl-CoA dehydrogenase/oxidase, N-terminal domain"/>
    <property type="match status" value="1"/>
</dbReference>
<dbReference type="GO" id="GO:0003995">
    <property type="term" value="F:acyl-CoA dehydrogenase activity"/>
    <property type="evidence" value="ECO:0007669"/>
    <property type="project" value="InterPro"/>
</dbReference>